<gene>
    <name evidence="1" type="ORF">RPERSI_LOCUS16599</name>
</gene>
<reference evidence="1" key="1">
    <citation type="submission" date="2021-06" db="EMBL/GenBank/DDBJ databases">
        <authorList>
            <person name="Kallberg Y."/>
            <person name="Tangrot J."/>
            <person name="Rosling A."/>
        </authorList>
    </citation>
    <scope>NUCLEOTIDE SEQUENCE</scope>
    <source>
        <strain evidence="1">MA461A</strain>
    </source>
</reference>
<sequence length="219" mass="25635">NEPLNKIAISRAFHELWKRNDIQSEENDCNRLLEILNELMAENLDSDRKRHLISLQDIDKKFPLYIVVCKDDNNVNITFTDAKFMERIENDDLIRFETDESPDWKVHAIRNIGNIKDRLQKANTSVHERLLEEIQDVDINDLTYDDPLANGIVDLGSSQYQLVDDDYDVLVGEKGGIRNLRKGSLIKRVCVDYVTKRNEIQNRCKFIIAPSETTRHKHW</sequence>
<accession>A0ACA9R1J0</accession>
<keyword evidence="2" id="KW-1185">Reference proteome</keyword>
<evidence type="ECO:0000313" key="2">
    <source>
        <dbReference type="Proteomes" id="UP000789920"/>
    </source>
</evidence>
<protein>
    <submittedName>
        <fullName evidence="1">21772_t:CDS:1</fullName>
    </submittedName>
</protein>
<evidence type="ECO:0000313" key="1">
    <source>
        <dbReference type="EMBL" id="CAG8772685.1"/>
    </source>
</evidence>
<name>A0ACA9R1J0_9GLOM</name>
<dbReference type="Proteomes" id="UP000789920">
    <property type="component" value="Unassembled WGS sequence"/>
</dbReference>
<comment type="caution">
    <text evidence="1">The sequence shown here is derived from an EMBL/GenBank/DDBJ whole genome shotgun (WGS) entry which is preliminary data.</text>
</comment>
<dbReference type="EMBL" id="CAJVQC010041316">
    <property type="protein sequence ID" value="CAG8772685.1"/>
    <property type="molecule type" value="Genomic_DNA"/>
</dbReference>
<feature type="non-terminal residue" evidence="1">
    <location>
        <position position="1"/>
    </location>
</feature>
<organism evidence="1 2">
    <name type="scientific">Racocetra persica</name>
    <dbReference type="NCBI Taxonomy" id="160502"/>
    <lineage>
        <taxon>Eukaryota</taxon>
        <taxon>Fungi</taxon>
        <taxon>Fungi incertae sedis</taxon>
        <taxon>Mucoromycota</taxon>
        <taxon>Glomeromycotina</taxon>
        <taxon>Glomeromycetes</taxon>
        <taxon>Diversisporales</taxon>
        <taxon>Gigasporaceae</taxon>
        <taxon>Racocetra</taxon>
    </lineage>
</organism>
<feature type="non-terminal residue" evidence="1">
    <location>
        <position position="219"/>
    </location>
</feature>
<proteinExistence type="predicted"/>